<protein>
    <submittedName>
        <fullName evidence="1">Exo-glucosaminidase lytG</fullName>
        <ecNumber evidence="1">3.2.1.-</ecNumber>
    </submittedName>
</protein>
<dbReference type="GO" id="GO:0016798">
    <property type="term" value="F:hydrolase activity, acting on glycosyl bonds"/>
    <property type="evidence" value="ECO:0007669"/>
    <property type="project" value="UniProtKB-KW"/>
</dbReference>
<dbReference type="EMBL" id="JARBJD010000213">
    <property type="protein sequence ID" value="KAK2946980.1"/>
    <property type="molecule type" value="Genomic_DNA"/>
</dbReference>
<keyword evidence="1" id="KW-0378">Hydrolase</keyword>
<comment type="caution">
    <text evidence="1">The sequence shown here is derived from an EMBL/GenBank/DDBJ whole genome shotgun (WGS) entry which is preliminary data.</text>
</comment>
<evidence type="ECO:0000313" key="1">
    <source>
        <dbReference type="EMBL" id="KAK2946980.1"/>
    </source>
</evidence>
<gene>
    <name evidence="1" type="ORF">BLNAU_18066</name>
</gene>
<sequence length="182" mass="19782">MAMLAATLVATATKICTSYKTVYMIGVFGSPVTTSIINQKRAQYPTWYTPDRVAFYNTLVGKGYFGFDCVCFIKGILWGWNGDASKTHGGAVYASNNVPDIGEDLMITRCHGVSNTFRNIAPGEALWLQGHIGVYLGSGKGAECTPAWQNKCQITAVANIGPISGLNSRRWAKHGKLPYVTY</sequence>
<organism evidence="1 2">
    <name type="scientific">Blattamonas nauphoetae</name>
    <dbReference type="NCBI Taxonomy" id="2049346"/>
    <lineage>
        <taxon>Eukaryota</taxon>
        <taxon>Metamonada</taxon>
        <taxon>Preaxostyla</taxon>
        <taxon>Oxymonadida</taxon>
        <taxon>Blattamonas</taxon>
    </lineage>
</organism>
<proteinExistence type="predicted"/>
<accession>A0ABQ9X5L8</accession>
<evidence type="ECO:0000313" key="2">
    <source>
        <dbReference type="Proteomes" id="UP001281761"/>
    </source>
</evidence>
<dbReference type="Proteomes" id="UP001281761">
    <property type="component" value="Unassembled WGS sequence"/>
</dbReference>
<name>A0ABQ9X5L8_9EUKA</name>
<keyword evidence="1" id="KW-0326">Glycosidase</keyword>
<dbReference type="EC" id="3.2.1.-" evidence="1"/>
<reference evidence="1 2" key="1">
    <citation type="journal article" date="2022" name="bioRxiv">
        <title>Genomics of Preaxostyla Flagellates Illuminates Evolutionary Transitions and the Path Towards Mitochondrial Loss.</title>
        <authorList>
            <person name="Novak L.V.F."/>
            <person name="Treitli S.C."/>
            <person name="Pyrih J."/>
            <person name="Halakuc P."/>
            <person name="Pipaliya S.V."/>
            <person name="Vacek V."/>
            <person name="Brzon O."/>
            <person name="Soukal P."/>
            <person name="Eme L."/>
            <person name="Dacks J.B."/>
            <person name="Karnkowska A."/>
            <person name="Elias M."/>
            <person name="Hampl V."/>
        </authorList>
    </citation>
    <scope>NUCLEOTIDE SEQUENCE [LARGE SCALE GENOMIC DNA]</scope>
    <source>
        <strain evidence="1">NAU3</strain>
        <tissue evidence="1">Gut</tissue>
    </source>
</reference>
<keyword evidence="2" id="KW-1185">Reference proteome</keyword>